<dbReference type="AlphaFoldDB" id="A0A0K0XZP4"/>
<dbReference type="EMBL" id="CP012154">
    <property type="protein sequence ID" value="AKS43154.1"/>
    <property type="molecule type" value="Genomic_DNA"/>
</dbReference>
<dbReference type="KEGG" id="wma:WM2015_2797"/>
<keyword evidence="2" id="KW-1185">Reference proteome</keyword>
<sequence>MVWSRGARVGQRVLVAMLSMLIGVPVAFSPQAAAQDPLNELQGMTGMTPAQMQALSERCARRHGRDYDAASRCVMDAMAAARDRHAAASSPPPRAAQRSAPSRERAPAASAIAPRLGHCVTVARDEAWGGTSFMDNHCAHEVSVRWCFGNTTTGCETGTSAGSIPANDRSTIYYDRPEYDDLAFIFYACDSRHPGCFDTLNEYARNLDRVSRR</sequence>
<dbReference type="RefSeq" id="WP_156201240.1">
    <property type="nucleotide sequence ID" value="NZ_CP012154.1"/>
</dbReference>
<dbReference type="Proteomes" id="UP000066624">
    <property type="component" value="Chromosome"/>
</dbReference>
<organism evidence="1 2">
    <name type="scientific">Wenzhouxiangella marina</name>
    <dbReference type="NCBI Taxonomy" id="1579979"/>
    <lineage>
        <taxon>Bacteria</taxon>
        <taxon>Pseudomonadati</taxon>
        <taxon>Pseudomonadota</taxon>
        <taxon>Gammaproteobacteria</taxon>
        <taxon>Chromatiales</taxon>
        <taxon>Wenzhouxiangellaceae</taxon>
        <taxon>Wenzhouxiangella</taxon>
    </lineage>
</organism>
<evidence type="ECO:0000313" key="1">
    <source>
        <dbReference type="EMBL" id="AKS43154.1"/>
    </source>
</evidence>
<dbReference type="PATRIC" id="fig|1579979.3.peg.2860"/>
<name>A0A0K0XZP4_9GAMM</name>
<reference evidence="1 2" key="1">
    <citation type="submission" date="2015-07" db="EMBL/GenBank/DDBJ databases">
        <authorList>
            <person name="Noorani M."/>
        </authorList>
    </citation>
    <scope>NUCLEOTIDE SEQUENCE [LARGE SCALE GENOMIC DNA]</scope>
    <source>
        <strain evidence="1 2">KCTC 42284</strain>
    </source>
</reference>
<protein>
    <submittedName>
        <fullName evidence="1">Uncharacterized protein</fullName>
    </submittedName>
</protein>
<gene>
    <name evidence="1" type="ORF">WM2015_2797</name>
</gene>
<accession>A0A0K0XZP4</accession>
<proteinExistence type="predicted"/>
<evidence type="ECO:0000313" key="2">
    <source>
        <dbReference type="Proteomes" id="UP000066624"/>
    </source>
</evidence>
<dbReference type="STRING" id="1579979.WM2015_2797"/>